<keyword evidence="7" id="KW-1185">Reference proteome</keyword>
<keyword evidence="4" id="KW-0503">Monooxygenase</keyword>
<dbReference type="InterPro" id="IPR011251">
    <property type="entry name" value="Luciferase-like_dom"/>
</dbReference>
<evidence type="ECO:0000259" key="5">
    <source>
        <dbReference type="Pfam" id="PF00296"/>
    </source>
</evidence>
<keyword evidence="1" id="KW-0285">Flavoprotein</keyword>
<reference evidence="6 7" key="1">
    <citation type="submission" date="2013-08" db="EMBL/GenBank/DDBJ databases">
        <title>The genome sequence of Knoellia aerolata.</title>
        <authorList>
            <person name="Zhu W."/>
            <person name="Wang G."/>
        </authorList>
    </citation>
    <scope>NUCLEOTIDE SEQUENCE [LARGE SCALE GENOMIC DNA]</scope>
    <source>
        <strain evidence="6 7">DSM 18566</strain>
    </source>
</reference>
<evidence type="ECO:0000313" key="6">
    <source>
        <dbReference type="EMBL" id="KGN41936.1"/>
    </source>
</evidence>
<dbReference type="RefSeq" id="WP_035934959.1">
    <property type="nucleotide sequence ID" value="NZ_AVPL01000010.1"/>
</dbReference>
<evidence type="ECO:0000256" key="2">
    <source>
        <dbReference type="ARBA" id="ARBA00022643"/>
    </source>
</evidence>
<evidence type="ECO:0000256" key="3">
    <source>
        <dbReference type="ARBA" id="ARBA00023002"/>
    </source>
</evidence>
<keyword evidence="2" id="KW-0288">FMN</keyword>
<dbReference type="PANTHER" id="PTHR42847">
    <property type="entry name" value="ALKANESULFONATE MONOOXYGENASE"/>
    <property type="match status" value="1"/>
</dbReference>
<dbReference type="NCBIfam" id="TIGR03619">
    <property type="entry name" value="F420_Rv2161c"/>
    <property type="match status" value="1"/>
</dbReference>
<dbReference type="InterPro" id="IPR019921">
    <property type="entry name" value="Lucif-like_OxRdtase_Rv2161c"/>
</dbReference>
<dbReference type="eggNOG" id="COG2141">
    <property type="taxonomic scope" value="Bacteria"/>
</dbReference>
<accession>A0A0A0K2E4</accession>
<comment type="caution">
    <text evidence="6">The sequence shown here is derived from an EMBL/GenBank/DDBJ whole genome shotgun (WGS) entry which is preliminary data.</text>
</comment>
<dbReference type="SUPFAM" id="SSF51679">
    <property type="entry name" value="Bacterial luciferase-like"/>
    <property type="match status" value="1"/>
</dbReference>
<dbReference type="STRING" id="1385519.N801_03565"/>
<dbReference type="GO" id="GO:0046306">
    <property type="term" value="P:alkanesulfonate catabolic process"/>
    <property type="evidence" value="ECO:0007669"/>
    <property type="project" value="TreeGrafter"/>
</dbReference>
<dbReference type="InterPro" id="IPR050172">
    <property type="entry name" value="SsuD_RutA_monooxygenase"/>
</dbReference>
<protein>
    <submittedName>
        <fullName evidence="6">Luciferase</fullName>
    </submittedName>
</protein>
<gene>
    <name evidence="6" type="ORF">N801_03565</name>
</gene>
<dbReference type="Pfam" id="PF00296">
    <property type="entry name" value="Bac_luciferase"/>
    <property type="match status" value="1"/>
</dbReference>
<evidence type="ECO:0000256" key="1">
    <source>
        <dbReference type="ARBA" id="ARBA00022630"/>
    </source>
</evidence>
<dbReference type="EMBL" id="AVPL01000010">
    <property type="protein sequence ID" value="KGN41936.1"/>
    <property type="molecule type" value="Genomic_DNA"/>
</dbReference>
<evidence type="ECO:0000256" key="4">
    <source>
        <dbReference type="ARBA" id="ARBA00023033"/>
    </source>
</evidence>
<evidence type="ECO:0000313" key="7">
    <source>
        <dbReference type="Proteomes" id="UP000030013"/>
    </source>
</evidence>
<name>A0A0A0K2E4_9MICO</name>
<dbReference type="Proteomes" id="UP000030013">
    <property type="component" value="Unassembled WGS sequence"/>
</dbReference>
<proteinExistence type="predicted"/>
<dbReference type="InterPro" id="IPR036661">
    <property type="entry name" value="Luciferase-like_sf"/>
</dbReference>
<dbReference type="GO" id="GO:0008726">
    <property type="term" value="F:alkanesulfonate monooxygenase activity"/>
    <property type="evidence" value="ECO:0007669"/>
    <property type="project" value="TreeGrafter"/>
</dbReference>
<keyword evidence="3" id="KW-0560">Oxidoreductase</keyword>
<feature type="domain" description="Luciferase-like" evidence="5">
    <location>
        <begin position="17"/>
        <end position="196"/>
    </location>
</feature>
<sequence length="302" mass="31733">MRFAFEYVVDSNTDGGSLATAEGLATVARAADTLGYSAMALPEHPAPSHKWLTHGGHETFDPAVALGFVAAVTQRLQIMTHLMVVPYRNPFLAAKALATLDRLSGGRLVVGVGTGYLSSEFLALGVDFEERNALFDEGIEVIRGVWSTAVYDHDGPRLTARGVAAVPGPLTPGGPPIIVGGNSGLSRRRAARLGGWSPMLLSEQVAASTRTRPLTSIAQLARGIAEVQRLAAESGNPGPLLFNVATPQLEFPSTGGSIEEHRDHVGLLAEAGVDQFLVRPSHLGAEAAVDSLHAYAEQMGIS</sequence>
<dbReference type="AlphaFoldDB" id="A0A0A0K2E4"/>
<organism evidence="6 7">
    <name type="scientific">Knoellia aerolata DSM 18566</name>
    <dbReference type="NCBI Taxonomy" id="1385519"/>
    <lineage>
        <taxon>Bacteria</taxon>
        <taxon>Bacillati</taxon>
        <taxon>Actinomycetota</taxon>
        <taxon>Actinomycetes</taxon>
        <taxon>Micrococcales</taxon>
        <taxon>Intrasporangiaceae</taxon>
        <taxon>Knoellia</taxon>
    </lineage>
</organism>
<dbReference type="Gene3D" id="3.20.20.30">
    <property type="entry name" value="Luciferase-like domain"/>
    <property type="match status" value="1"/>
</dbReference>
<dbReference type="OrthoDB" id="7903015at2"/>
<dbReference type="PANTHER" id="PTHR42847:SF4">
    <property type="entry name" value="ALKANESULFONATE MONOOXYGENASE-RELATED"/>
    <property type="match status" value="1"/>
</dbReference>